<protein>
    <submittedName>
        <fullName evidence="2">Uncharacterized protein</fullName>
    </submittedName>
</protein>
<feature type="transmembrane region" description="Helical" evidence="1">
    <location>
        <begin position="20"/>
        <end position="40"/>
    </location>
</feature>
<reference evidence="2 3" key="1">
    <citation type="journal article" date="2016" name="Nat. Commun.">
        <title>Thousands of microbial genomes shed light on interconnected biogeochemical processes in an aquifer system.</title>
        <authorList>
            <person name="Anantharaman K."/>
            <person name="Brown C.T."/>
            <person name="Hug L.A."/>
            <person name="Sharon I."/>
            <person name="Castelle C.J."/>
            <person name="Probst A.J."/>
            <person name="Thomas B.C."/>
            <person name="Singh A."/>
            <person name="Wilkins M.J."/>
            <person name="Karaoz U."/>
            <person name="Brodie E.L."/>
            <person name="Williams K.H."/>
            <person name="Hubbard S.S."/>
            <person name="Banfield J.F."/>
        </authorList>
    </citation>
    <scope>NUCLEOTIDE SEQUENCE [LARGE SCALE GENOMIC DNA]</scope>
</reference>
<keyword evidence="1" id="KW-0472">Membrane</keyword>
<dbReference type="Gene3D" id="3.40.390.10">
    <property type="entry name" value="Collagenase (Catalytic Domain)"/>
    <property type="match status" value="1"/>
</dbReference>
<accession>A0A1F7IQ10</accession>
<keyword evidence="1" id="KW-0812">Transmembrane</keyword>
<keyword evidence="1" id="KW-1133">Transmembrane helix</keyword>
<dbReference type="InterPro" id="IPR024079">
    <property type="entry name" value="MetalloPept_cat_dom_sf"/>
</dbReference>
<evidence type="ECO:0000313" key="2">
    <source>
        <dbReference type="EMBL" id="OGK45453.1"/>
    </source>
</evidence>
<gene>
    <name evidence="2" type="ORF">A3B40_06000</name>
</gene>
<sequence>MLAKKNYLRHKSFVLDEVGATLITTIFTFLAATNLVIPLFTPPTTDQTVSYESITPGRYLICSMPTPTPTLIVTIIPTFTPTPTPTLLPTEIPSSTPIPSITPTPTVSLAETCQVGANTIKKGEGLCDEKSNTVTVCEGNNQMVQKQNFCGQGQVCLSQAGNFQIKCNAACQLKLGTGARTKADLVVLAEDFNSYSDFLRNVDKEVAALNQTNLGAARLGKINLWALLDLNQTYFLGYNCPITGGSVVACWDHIKAITTAMSSCGGDTYSILNNDTHRVGSVGGIAIWGGNYLFKFALDFPTFPHELGHSMAGLVDEYSFGIAAPSGAIAGINCSEKASQSETTPCPKWATRFPSVGCYKRCGYTNFYRPTIRSIMDRGGTGAVYDFNEPSLVDGWDDILKYFQ</sequence>
<organism evidence="2 3">
    <name type="scientific">Candidatus Roizmanbacteria bacterium RIFCSPLOWO2_01_FULL_37_16</name>
    <dbReference type="NCBI Taxonomy" id="1802058"/>
    <lineage>
        <taxon>Bacteria</taxon>
        <taxon>Candidatus Roizmaniibacteriota</taxon>
    </lineage>
</organism>
<dbReference type="EMBL" id="MGAI01000007">
    <property type="protein sequence ID" value="OGK45453.1"/>
    <property type="molecule type" value="Genomic_DNA"/>
</dbReference>
<comment type="caution">
    <text evidence="2">The sequence shown here is derived from an EMBL/GenBank/DDBJ whole genome shotgun (WGS) entry which is preliminary data.</text>
</comment>
<evidence type="ECO:0000313" key="3">
    <source>
        <dbReference type="Proteomes" id="UP000178040"/>
    </source>
</evidence>
<dbReference type="Proteomes" id="UP000178040">
    <property type="component" value="Unassembled WGS sequence"/>
</dbReference>
<dbReference type="GO" id="GO:0008237">
    <property type="term" value="F:metallopeptidase activity"/>
    <property type="evidence" value="ECO:0007669"/>
    <property type="project" value="InterPro"/>
</dbReference>
<proteinExistence type="predicted"/>
<evidence type="ECO:0000256" key="1">
    <source>
        <dbReference type="SAM" id="Phobius"/>
    </source>
</evidence>
<dbReference type="AlphaFoldDB" id="A0A1F7IQ10"/>
<name>A0A1F7IQ10_9BACT</name>